<dbReference type="PANTHER" id="PTHR35754">
    <property type="entry name" value="ATP SYNTHASE SUBUNIT B"/>
    <property type="match status" value="1"/>
</dbReference>
<proteinExistence type="predicted"/>
<organism evidence="1">
    <name type="scientific">Rhizophora mucronata</name>
    <name type="common">Asiatic mangrove</name>
    <dbReference type="NCBI Taxonomy" id="61149"/>
    <lineage>
        <taxon>Eukaryota</taxon>
        <taxon>Viridiplantae</taxon>
        <taxon>Streptophyta</taxon>
        <taxon>Embryophyta</taxon>
        <taxon>Tracheophyta</taxon>
        <taxon>Spermatophyta</taxon>
        <taxon>Magnoliopsida</taxon>
        <taxon>eudicotyledons</taxon>
        <taxon>Gunneridae</taxon>
        <taxon>Pentapetalae</taxon>
        <taxon>rosids</taxon>
        <taxon>fabids</taxon>
        <taxon>Malpighiales</taxon>
        <taxon>Rhizophoraceae</taxon>
        <taxon>Rhizophora</taxon>
    </lineage>
</organism>
<name>A0A2P2KTW5_RHIMU</name>
<sequence>MFVRIYGPSAAPVMLAKHISDAEEKYDSLLRTLDPQLSSNYRKRCEEATKEGGKVSGHSLGTWSIPPVIIDEESYRSQCQVLMKGTIT</sequence>
<accession>A0A2P2KTW5</accession>
<protein>
    <submittedName>
        <fullName evidence="1">Uncharacterized protein</fullName>
    </submittedName>
</protein>
<dbReference type="AlphaFoldDB" id="A0A2P2KTW5"/>
<dbReference type="EMBL" id="GGEC01028690">
    <property type="protein sequence ID" value="MBX09174.1"/>
    <property type="molecule type" value="Transcribed_RNA"/>
</dbReference>
<dbReference type="PANTHER" id="PTHR35754:SF2">
    <property type="entry name" value="ATP SYNTHASE SUBUNIT B"/>
    <property type="match status" value="1"/>
</dbReference>
<evidence type="ECO:0000313" key="1">
    <source>
        <dbReference type="EMBL" id="MBX09174.1"/>
    </source>
</evidence>
<reference evidence="1" key="1">
    <citation type="submission" date="2018-02" db="EMBL/GenBank/DDBJ databases">
        <title>Rhizophora mucronata_Transcriptome.</title>
        <authorList>
            <person name="Meera S.P."/>
            <person name="Sreeshan A."/>
            <person name="Augustine A."/>
        </authorList>
    </citation>
    <scope>NUCLEOTIDE SEQUENCE</scope>
    <source>
        <tissue evidence="1">Leaf</tissue>
    </source>
</reference>